<reference evidence="1 2" key="1">
    <citation type="submission" date="2020-08" db="EMBL/GenBank/DDBJ databases">
        <title>Genomic Encyclopedia of Type Strains, Phase IV (KMG-IV): sequencing the most valuable type-strain genomes for metagenomic binning, comparative biology and taxonomic classification.</title>
        <authorList>
            <person name="Goeker M."/>
        </authorList>
    </citation>
    <scope>NUCLEOTIDE SEQUENCE [LARGE SCALE GENOMIC DNA]</scope>
    <source>
        <strain evidence="1 2">DSM 21255</strain>
    </source>
</reference>
<evidence type="ECO:0008006" key="3">
    <source>
        <dbReference type="Google" id="ProtNLM"/>
    </source>
</evidence>
<evidence type="ECO:0000313" key="2">
    <source>
        <dbReference type="Proteomes" id="UP000591941"/>
    </source>
</evidence>
<name>A0A841R209_9FIRM</name>
<dbReference type="Proteomes" id="UP000591941">
    <property type="component" value="Unassembled WGS sequence"/>
</dbReference>
<dbReference type="PANTHER" id="PTHR36456">
    <property type="entry name" value="UPF0232 PROTEIN SCO3875"/>
    <property type="match status" value="1"/>
</dbReference>
<dbReference type="InterPro" id="IPR007922">
    <property type="entry name" value="DciA-like"/>
</dbReference>
<proteinExistence type="predicted"/>
<protein>
    <recommendedName>
        <fullName evidence="3">DUF721 domain-containing protein</fullName>
    </recommendedName>
</protein>
<dbReference type="Pfam" id="PF05258">
    <property type="entry name" value="DciA"/>
    <property type="match status" value="1"/>
</dbReference>
<comment type="caution">
    <text evidence="1">The sequence shown here is derived from an EMBL/GenBank/DDBJ whole genome shotgun (WGS) entry which is preliminary data.</text>
</comment>
<gene>
    <name evidence="1" type="ORF">HNR45_000859</name>
</gene>
<dbReference type="RefSeq" id="WP_159822782.1">
    <property type="nucleotide sequence ID" value="NZ_CABWNB010000002.1"/>
</dbReference>
<dbReference type="EMBL" id="JACHHI010000003">
    <property type="protein sequence ID" value="MBB6477826.1"/>
    <property type="molecule type" value="Genomic_DNA"/>
</dbReference>
<dbReference type="PANTHER" id="PTHR36456:SF1">
    <property type="entry name" value="UPF0232 PROTEIN SCO3875"/>
    <property type="match status" value="1"/>
</dbReference>
<accession>A0A841R209</accession>
<dbReference type="OrthoDB" id="46633at2"/>
<dbReference type="GeneID" id="93486141"/>
<evidence type="ECO:0000313" key="1">
    <source>
        <dbReference type="EMBL" id="MBB6477826.1"/>
    </source>
</evidence>
<dbReference type="AlphaFoldDB" id="A0A841R209"/>
<keyword evidence="2" id="KW-1185">Reference proteome</keyword>
<sequence length="279" mass="31885">MAHNLSPLQQALAAWTEQWKEQPQMRLYRLQESWSEVVGKILAKKSFIGQYEGATVTVLADNSVWLNELFIQREKIVKKLAARFPEYTITDLKFRTGRRAQQTPKKAAEKREQEHIPALTAAQKEEVAAFFAAVSDPTLQQSLIHLRERQLALELARREAGFVPCTICQQLTDAVDGICEMCKLRAQAQERHAVTRYLKKHPAASYRDVIAAVGTSESMYAQARQYLIYRTLDHIYHRVETAAEQVMLASLLTGIEPRELTEDHVHNLLAKFARKAEDK</sequence>
<organism evidence="1 2">
    <name type="scientific">Negativicoccus succinicivorans</name>
    <dbReference type="NCBI Taxonomy" id="620903"/>
    <lineage>
        <taxon>Bacteria</taxon>
        <taxon>Bacillati</taxon>
        <taxon>Bacillota</taxon>
        <taxon>Negativicutes</taxon>
        <taxon>Veillonellales</taxon>
        <taxon>Veillonellaceae</taxon>
        <taxon>Negativicoccus</taxon>
    </lineage>
</organism>